<accession>A0A135L3T8</accession>
<keyword evidence="2" id="KW-1185">Reference proteome</keyword>
<dbReference type="RefSeq" id="WP_068724252.1">
    <property type="nucleotide sequence ID" value="NZ_LSKU01000001.1"/>
</dbReference>
<gene>
    <name evidence="1" type="ORF">U473_05785</name>
</gene>
<dbReference type="AlphaFoldDB" id="A0A135L3T8"/>
<dbReference type="SUPFAM" id="SSF48452">
    <property type="entry name" value="TPR-like"/>
    <property type="match status" value="1"/>
</dbReference>
<dbReference type="OrthoDB" id="1663913at2"/>
<comment type="caution">
    <text evidence="1">The sequence shown here is derived from an EMBL/GenBank/DDBJ whole genome shotgun (WGS) entry which is preliminary data.</text>
</comment>
<proteinExistence type="predicted"/>
<evidence type="ECO:0008006" key="3">
    <source>
        <dbReference type="Google" id="ProtNLM"/>
    </source>
</evidence>
<dbReference type="Gene3D" id="1.25.40.10">
    <property type="entry name" value="Tetratricopeptide repeat domain"/>
    <property type="match status" value="1"/>
</dbReference>
<evidence type="ECO:0000313" key="2">
    <source>
        <dbReference type="Proteomes" id="UP000070352"/>
    </source>
</evidence>
<evidence type="ECO:0000313" key="1">
    <source>
        <dbReference type="EMBL" id="KXG43577.1"/>
    </source>
</evidence>
<dbReference type="InterPro" id="IPR011990">
    <property type="entry name" value="TPR-like_helical_dom_sf"/>
</dbReference>
<name>A0A135L3T8_9BACI</name>
<protein>
    <recommendedName>
        <fullName evidence="3">MalT-like TPR region domain-containing protein</fullName>
    </recommendedName>
</protein>
<reference evidence="1 2" key="1">
    <citation type="submission" date="2016-02" db="EMBL/GenBank/DDBJ databases">
        <title>Draft Genome for Tepidibacillus decaturensis nov. sp. Strain Z9, an Anaerobic, Moderately Thermophilic and Heterotrophic Bacterium from Deep Subsurface of the Illinois Basin, USA.</title>
        <authorList>
            <person name="Dong Y."/>
            <person name="Chang J.Y."/>
            <person name="Sanford R."/>
            <person name="Fouke B.W."/>
        </authorList>
    </citation>
    <scope>NUCLEOTIDE SEQUENCE [LARGE SCALE GENOMIC DNA]</scope>
    <source>
        <strain evidence="1 2">Z9</strain>
    </source>
</reference>
<sequence length="224" mass="26306">MNEQEYRYWADYVKEYVPLQKGALESYENWHNRALLGRLLANLNFYKPAIELLESILEEVKQEDDEQYIWSLSDLADYYWVSTGDKEHSIELLNLAIDCLSQKTVTSFPLINRGLLYNQMWQIHALSGNTDKVTQEIYSIIKNEEVHKKEEKTNSLLFYSYFNLALLAFEKEDTSQAIQLLKQAYTYSEVDLKEVDHILTMDLSPQGTVSQLLSLTHRHMQFDC</sequence>
<organism evidence="1 2">
    <name type="scientific">Tepidibacillus decaturensis</name>
    <dbReference type="NCBI Taxonomy" id="1413211"/>
    <lineage>
        <taxon>Bacteria</taxon>
        <taxon>Bacillati</taxon>
        <taxon>Bacillota</taxon>
        <taxon>Bacilli</taxon>
        <taxon>Bacillales</taxon>
        <taxon>Bacillaceae</taxon>
        <taxon>Tepidibacillus</taxon>
    </lineage>
</organism>
<dbReference type="STRING" id="1413211.U473_05785"/>
<dbReference type="EMBL" id="LSKU01000001">
    <property type="protein sequence ID" value="KXG43577.1"/>
    <property type="molecule type" value="Genomic_DNA"/>
</dbReference>
<dbReference type="Proteomes" id="UP000070352">
    <property type="component" value="Unassembled WGS sequence"/>
</dbReference>